<feature type="transmembrane region" description="Helical" evidence="1">
    <location>
        <begin position="40"/>
        <end position="58"/>
    </location>
</feature>
<reference evidence="3" key="1">
    <citation type="submission" date="2019-11" db="EMBL/GenBank/DDBJ databases">
        <title>The complete genome sequence of Saccharopolyspora sp. E2A.</title>
        <authorList>
            <person name="Zhang G."/>
        </authorList>
    </citation>
    <scope>NUCLEOTIDE SEQUENCE [LARGE SCALE GENOMIC DNA]</scope>
    <source>
        <strain evidence="3">E2A</strain>
    </source>
</reference>
<name>A0A5Q3QM15_9PSEU</name>
<keyword evidence="1" id="KW-0812">Transmembrane</keyword>
<feature type="transmembrane region" description="Helical" evidence="1">
    <location>
        <begin position="12"/>
        <end position="34"/>
    </location>
</feature>
<proteinExistence type="predicted"/>
<sequence length="153" mass="16568">MDGPLIYREHGSTWWPVLWGPAFAAVGALVEQLTPGPQHVWMWTVVGVALALGAFAWVRGRRKVCTVQLTPEWLVLGQEYLAVSRVEHATDVGAPVGARVLGGGWTVPKGTHEVPLRLEDDEVVLAWARDPEALVEELTALITPVDGSGSTRS</sequence>
<evidence type="ECO:0000313" key="2">
    <source>
        <dbReference type="EMBL" id="QGK72459.1"/>
    </source>
</evidence>
<evidence type="ECO:0000256" key="1">
    <source>
        <dbReference type="SAM" id="Phobius"/>
    </source>
</evidence>
<dbReference type="Proteomes" id="UP000371041">
    <property type="component" value="Chromosome"/>
</dbReference>
<keyword evidence="1" id="KW-0472">Membrane</keyword>
<keyword evidence="1" id="KW-1133">Transmembrane helix</keyword>
<evidence type="ECO:0008006" key="4">
    <source>
        <dbReference type="Google" id="ProtNLM"/>
    </source>
</evidence>
<dbReference type="KEGG" id="sace:GIY23_20925"/>
<dbReference type="AlphaFoldDB" id="A0A5Q3QM15"/>
<gene>
    <name evidence="2" type="ORF">GIY23_20925</name>
</gene>
<evidence type="ECO:0000313" key="3">
    <source>
        <dbReference type="Proteomes" id="UP000371041"/>
    </source>
</evidence>
<organism evidence="2 3">
    <name type="scientific">Allosaccharopolyspora coralli</name>
    <dbReference type="NCBI Taxonomy" id="2665642"/>
    <lineage>
        <taxon>Bacteria</taxon>
        <taxon>Bacillati</taxon>
        <taxon>Actinomycetota</taxon>
        <taxon>Actinomycetes</taxon>
        <taxon>Pseudonocardiales</taxon>
        <taxon>Pseudonocardiaceae</taxon>
        <taxon>Allosaccharopolyspora</taxon>
    </lineage>
</organism>
<keyword evidence="3" id="KW-1185">Reference proteome</keyword>
<protein>
    <recommendedName>
        <fullName evidence="4">DUF3093 family protein</fullName>
    </recommendedName>
</protein>
<accession>A0A5Q3QM15</accession>
<dbReference type="EMBL" id="CP045929">
    <property type="protein sequence ID" value="QGK72459.1"/>
    <property type="molecule type" value="Genomic_DNA"/>
</dbReference>